<feature type="transmembrane region" description="Helical" evidence="3">
    <location>
        <begin position="73"/>
        <end position="94"/>
    </location>
</feature>
<dbReference type="GO" id="GO:0016020">
    <property type="term" value="C:membrane"/>
    <property type="evidence" value="ECO:0007669"/>
    <property type="project" value="UniProtKB-SubCell"/>
</dbReference>
<evidence type="ECO:0000256" key="3">
    <source>
        <dbReference type="SAM" id="Phobius"/>
    </source>
</evidence>
<dbReference type="InterPro" id="IPR036259">
    <property type="entry name" value="MFS_trans_sf"/>
</dbReference>
<comment type="similarity">
    <text evidence="2">Belongs to the major facilitator superfamily. Monocarboxylate porter (TC 2.A.1.13) family.</text>
</comment>
<evidence type="ECO:0000313" key="5">
    <source>
        <dbReference type="Proteomes" id="UP000253551"/>
    </source>
</evidence>
<dbReference type="Gene3D" id="1.20.1250.20">
    <property type="entry name" value="MFS general substrate transporter like domains"/>
    <property type="match status" value="1"/>
</dbReference>
<dbReference type="Pfam" id="PF07690">
    <property type="entry name" value="MFS_1"/>
    <property type="match status" value="1"/>
</dbReference>
<dbReference type="SUPFAM" id="SSF103473">
    <property type="entry name" value="MFS general substrate transporter"/>
    <property type="match status" value="1"/>
</dbReference>
<dbReference type="EMBL" id="PJQM01001128">
    <property type="protein sequence ID" value="RCI03144.1"/>
    <property type="molecule type" value="Genomic_DNA"/>
</dbReference>
<comment type="subcellular location">
    <subcellularLocation>
        <location evidence="1">Membrane</location>
        <topology evidence="1">Multi-pass membrane protein</topology>
    </subcellularLocation>
</comment>
<keyword evidence="5" id="KW-1185">Reference proteome</keyword>
<sequence>MSACGSTAVIDSECNAREYCYPSKISDNGMTRLNLDQIWHSYLTQGALMGVGPSLVWLPCVSAAQQWFSKRRGFSVGIVVSGSGFDGLILSNVIQVAIDHFGYQWALRIVGLVSLVLLIISVCTVRPLNPPQVADIRMFDLSPLRMFTYADYLRLDPWIGTNMSAIISGVMIIGKITSGLISDYIGIANMTFIATTLTGVMCLAVWLTVTNPASTWAFAAMFGYFGGVLMVFVGLLAWAVSVMRVGWKPWIVA</sequence>
<evidence type="ECO:0000313" key="4">
    <source>
        <dbReference type="EMBL" id="RCI03144.1"/>
    </source>
</evidence>
<proteinExistence type="inferred from homology"/>
<accession>A0A367KLN0</accession>
<dbReference type="InterPro" id="IPR050327">
    <property type="entry name" value="Proton-linked_MCT"/>
</dbReference>
<dbReference type="InterPro" id="IPR011701">
    <property type="entry name" value="MFS"/>
</dbReference>
<feature type="transmembrane region" description="Helical" evidence="3">
    <location>
        <begin position="184"/>
        <end position="209"/>
    </location>
</feature>
<evidence type="ECO:0000256" key="1">
    <source>
        <dbReference type="ARBA" id="ARBA00004141"/>
    </source>
</evidence>
<name>A0A367KLN0_RHIST</name>
<keyword evidence="3" id="KW-0812">Transmembrane</keyword>
<evidence type="ECO:0000256" key="2">
    <source>
        <dbReference type="ARBA" id="ARBA00006727"/>
    </source>
</evidence>
<evidence type="ECO:0008006" key="6">
    <source>
        <dbReference type="Google" id="ProtNLM"/>
    </source>
</evidence>
<reference evidence="4 5" key="1">
    <citation type="journal article" date="2018" name="G3 (Bethesda)">
        <title>Phylogenetic and Phylogenomic Definition of Rhizopus Species.</title>
        <authorList>
            <person name="Gryganskyi A.P."/>
            <person name="Golan J."/>
            <person name="Dolatabadi S."/>
            <person name="Mondo S."/>
            <person name="Robb S."/>
            <person name="Idnurm A."/>
            <person name="Muszewska A."/>
            <person name="Steczkiewicz K."/>
            <person name="Masonjones S."/>
            <person name="Liao H.L."/>
            <person name="Gajdeczka M.T."/>
            <person name="Anike F."/>
            <person name="Vuek A."/>
            <person name="Anishchenko I.M."/>
            <person name="Voigt K."/>
            <person name="de Hoog G.S."/>
            <person name="Smith M.E."/>
            <person name="Heitman J."/>
            <person name="Vilgalys R."/>
            <person name="Stajich J.E."/>
        </authorList>
    </citation>
    <scope>NUCLEOTIDE SEQUENCE [LARGE SCALE GENOMIC DNA]</scope>
    <source>
        <strain evidence="4 5">LSU 92-RS-03</strain>
    </source>
</reference>
<dbReference type="AlphaFoldDB" id="A0A367KLN0"/>
<comment type="caution">
    <text evidence="4">The sequence shown here is derived from an EMBL/GenBank/DDBJ whole genome shotgun (WGS) entry which is preliminary data.</text>
</comment>
<feature type="transmembrane region" description="Helical" evidence="3">
    <location>
        <begin position="215"/>
        <end position="240"/>
    </location>
</feature>
<protein>
    <recommendedName>
        <fullName evidence="6">Major facilitator superfamily (MFS) profile domain-containing protein</fullName>
    </recommendedName>
</protein>
<keyword evidence="3" id="KW-1133">Transmembrane helix</keyword>
<keyword evidence="3" id="KW-0472">Membrane</keyword>
<dbReference type="PANTHER" id="PTHR11360">
    <property type="entry name" value="MONOCARBOXYLATE TRANSPORTER"/>
    <property type="match status" value="1"/>
</dbReference>
<feature type="transmembrane region" description="Helical" evidence="3">
    <location>
        <begin position="106"/>
        <end position="128"/>
    </location>
</feature>
<feature type="transmembrane region" description="Helical" evidence="3">
    <location>
        <begin position="42"/>
        <end position="61"/>
    </location>
</feature>
<dbReference type="GO" id="GO:0022857">
    <property type="term" value="F:transmembrane transporter activity"/>
    <property type="evidence" value="ECO:0007669"/>
    <property type="project" value="InterPro"/>
</dbReference>
<gene>
    <name evidence="4" type="ORF">CU098_008069</name>
</gene>
<dbReference type="PANTHER" id="PTHR11360:SF284">
    <property type="entry name" value="EG:103B4.3 PROTEIN-RELATED"/>
    <property type="match status" value="1"/>
</dbReference>
<dbReference type="OrthoDB" id="6499973at2759"/>
<organism evidence="4 5">
    <name type="scientific">Rhizopus stolonifer</name>
    <name type="common">Rhizopus nigricans</name>
    <dbReference type="NCBI Taxonomy" id="4846"/>
    <lineage>
        <taxon>Eukaryota</taxon>
        <taxon>Fungi</taxon>
        <taxon>Fungi incertae sedis</taxon>
        <taxon>Mucoromycota</taxon>
        <taxon>Mucoromycotina</taxon>
        <taxon>Mucoromycetes</taxon>
        <taxon>Mucorales</taxon>
        <taxon>Mucorineae</taxon>
        <taxon>Rhizopodaceae</taxon>
        <taxon>Rhizopus</taxon>
    </lineage>
</organism>
<dbReference type="Proteomes" id="UP000253551">
    <property type="component" value="Unassembled WGS sequence"/>
</dbReference>